<gene>
    <name evidence="1" type="ORF">D8887_03920</name>
</gene>
<dbReference type="EMBL" id="RJML01000003">
    <property type="protein sequence ID" value="RSI10876.1"/>
    <property type="molecule type" value="Genomic_DNA"/>
</dbReference>
<accession>A0A3R9H9G7</accession>
<protein>
    <submittedName>
        <fullName evidence="1">Uncharacterized protein</fullName>
    </submittedName>
</protein>
<proteinExistence type="predicted"/>
<evidence type="ECO:0000313" key="1">
    <source>
        <dbReference type="EMBL" id="RSI10876.1"/>
    </source>
</evidence>
<sequence length="338" mass="39995">MKSKKITKWKSIVITLLLLLGAAVYFLWSKEEAKKFQEKYGQFTYYVPEYEPRFKIFENGNALAYHWSVIHSEEQEQMSKVKSYASVKFDVIMYFENGYFANSFMKLKDNPSRENVEKFNRNIPEKGEYWRLAIYKLNGQKLDKKELDIFKLVRSYNKDLIPSELNSKVVLLDYSTQKKYIPILLHHRIEKTNRVYYIDLKEDKVVHADEVHIQKTTDDNNFVYQTSLSDNLERKGITLFSTGLYLDETYLKKNLGKTLLSQKYPEIYKIMQGEDARVTFLNRETDVELVKNVTELFFPPGKNVFENVTIPAQYSVDGQEHVINSAEELQKYYKEDEN</sequence>
<organism evidence="1 2">
    <name type="scientific">Streptococcus sanguinis</name>
    <dbReference type="NCBI Taxonomy" id="1305"/>
    <lineage>
        <taxon>Bacteria</taxon>
        <taxon>Bacillati</taxon>
        <taxon>Bacillota</taxon>
        <taxon>Bacilli</taxon>
        <taxon>Lactobacillales</taxon>
        <taxon>Streptococcaceae</taxon>
        <taxon>Streptococcus</taxon>
    </lineage>
</organism>
<dbReference type="AlphaFoldDB" id="A0A3R9H9G7"/>
<name>A0A3R9H9G7_STRSA</name>
<evidence type="ECO:0000313" key="2">
    <source>
        <dbReference type="Proteomes" id="UP000269317"/>
    </source>
</evidence>
<dbReference type="RefSeq" id="WP_125340887.1">
    <property type="nucleotide sequence ID" value="NZ_CP076614.1"/>
</dbReference>
<comment type="caution">
    <text evidence="1">The sequence shown here is derived from an EMBL/GenBank/DDBJ whole genome shotgun (WGS) entry which is preliminary data.</text>
</comment>
<reference evidence="1 2" key="1">
    <citation type="submission" date="2018-11" db="EMBL/GenBank/DDBJ databases">
        <title>Species Designations Belie Phenotypic and Genotypic Heterogeneity in Oral Streptococci.</title>
        <authorList>
            <person name="Velsko I."/>
        </authorList>
    </citation>
    <scope>NUCLEOTIDE SEQUENCE [LARGE SCALE GENOMIC DNA]</scope>
    <source>
        <strain evidence="1 2">KLC03</strain>
    </source>
</reference>
<dbReference type="Proteomes" id="UP000269317">
    <property type="component" value="Unassembled WGS sequence"/>
</dbReference>